<dbReference type="GO" id="GO:0004860">
    <property type="term" value="F:protein kinase inhibitor activity"/>
    <property type="evidence" value="ECO:0007669"/>
    <property type="project" value="UniProtKB-KW"/>
</dbReference>
<dbReference type="Proteomes" id="UP000289340">
    <property type="component" value="Chromosome 18"/>
</dbReference>
<name>A0A445FQ60_GLYSO</name>
<keyword evidence="2" id="KW-0131">Cell cycle</keyword>
<proteinExistence type="predicted"/>
<evidence type="ECO:0000256" key="3">
    <source>
        <dbReference type="SAM" id="MobiDB-lite"/>
    </source>
</evidence>
<dbReference type="GO" id="GO:0005634">
    <property type="term" value="C:nucleus"/>
    <property type="evidence" value="ECO:0007669"/>
    <property type="project" value="TreeGrafter"/>
</dbReference>
<dbReference type="PANTHER" id="PTHR33142:SF8">
    <property type="entry name" value="CYCLIN-DEPENDENT PROTEIN KINASE INHIBITOR SMR9"/>
    <property type="match status" value="1"/>
</dbReference>
<protein>
    <submittedName>
        <fullName evidence="4">Uncharacterized protein</fullName>
    </submittedName>
</protein>
<keyword evidence="1" id="KW-0649">Protein kinase inhibitor</keyword>
<gene>
    <name evidence="4" type="ORF">D0Y65_047754</name>
</gene>
<evidence type="ECO:0000313" key="5">
    <source>
        <dbReference type="Proteomes" id="UP000289340"/>
    </source>
</evidence>
<dbReference type="AlphaFoldDB" id="A0A445FQ60"/>
<organism evidence="4 5">
    <name type="scientific">Glycine soja</name>
    <name type="common">Wild soybean</name>
    <dbReference type="NCBI Taxonomy" id="3848"/>
    <lineage>
        <taxon>Eukaryota</taxon>
        <taxon>Viridiplantae</taxon>
        <taxon>Streptophyta</taxon>
        <taxon>Embryophyta</taxon>
        <taxon>Tracheophyta</taxon>
        <taxon>Spermatophyta</taxon>
        <taxon>Magnoliopsida</taxon>
        <taxon>eudicotyledons</taxon>
        <taxon>Gunneridae</taxon>
        <taxon>Pentapetalae</taxon>
        <taxon>rosids</taxon>
        <taxon>fabids</taxon>
        <taxon>Fabales</taxon>
        <taxon>Fabaceae</taxon>
        <taxon>Papilionoideae</taxon>
        <taxon>50 kb inversion clade</taxon>
        <taxon>NPAAA clade</taxon>
        <taxon>indigoferoid/millettioid clade</taxon>
        <taxon>Phaseoleae</taxon>
        <taxon>Glycine</taxon>
        <taxon>Glycine subgen. Soja</taxon>
    </lineage>
</organism>
<dbReference type="InterPro" id="IPR040389">
    <property type="entry name" value="SMR"/>
</dbReference>
<feature type="region of interest" description="Disordered" evidence="3">
    <location>
        <begin position="1"/>
        <end position="84"/>
    </location>
</feature>
<evidence type="ECO:0000313" key="4">
    <source>
        <dbReference type="EMBL" id="RZB51029.1"/>
    </source>
</evidence>
<dbReference type="PANTHER" id="PTHR33142">
    <property type="entry name" value="CYCLIN-DEPENDENT PROTEIN KINASE INHIBITOR SMR13"/>
    <property type="match status" value="1"/>
</dbReference>
<reference evidence="4 5" key="1">
    <citation type="submission" date="2018-09" db="EMBL/GenBank/DDBJ databases">
        <title>A high-quality reference genome of wild soybean provides a powerful tool to mine soybean genomes.</title>
        <authorList>
            <person name="Xie M."/>
            <person name="Chung C.Y.L."/>
            <person name="Li M.-W."/>
            <person name="Wong F.-L."/>
            <person name="Chan T.-F."/>
            <person name="Lam H.-M."/>
        </authorList>
    </citation>
    <scope>NUCLEOTIDE SEQUENCE [LARGE SCALE GENOMIC DNA]</scope>
    <source>
        <strain evidence="5">cv. W05</strain>
        <tissue evidence="4">Hypocotyl of etiolated seedlings</tissue>
    </source>
</reference>
<feature type="compositionally biased region" description="Low complexity" evidence="3">
    <location>
        <begin position="1"/>
        <end position="22"/>
    </location>
</feature>
<sequence>MAPSGRTTTASTRTTSKTTTTTRRTRQQRRTTATTTNFKKKQHNAKSNNKKQQEQVLVPTVLPSSCSSSSISSQDSSNSKEVDNNMHGSAEVIDVVCNSNTNSPCSTPKGQKFRIPEISTCPPAPKKPRVLSNCSLRVIANGVALEACVQAQNEGWDLGCEVNEIILEVSKWSPISCCLRSMEVNNKKKN</sequence>
<comment type="caution">
    <text evidence="4">The sequence shown here is derived from an EMBL/GenBank/DDBJ whole genome shotgun (WGS) entry which is preliminary data.</text>
</comment>
<accession>A0A445FQ60</accession>
<evidence type="ECO:0000256" key="2">
    <source>
        <dbReference type="ARBA" id="ARBA00023306"/>
    </source>
</evidence>
<evidence type="ECO:0000256" key="1">
    <source>
        <dbReference type="ARBA" id="ARBA00023013"/>
    </source>
</evidence>
<dbReference type="GO" id="GO:0032875">
    <property type="term" value="P:regulation of DNA endoreduplication"/>
    <property type="evidence" value="ECO:0007669"/>
    <property type="project" value="InterPro"/>
</dbReference>
<dbReference type="EMBL" id="QZWG01000018">
    <property type="protein sequence ID" value="RZB51029.1"/>
    <property type="molecule type" value="Genomic_DNA"/>
</dbReference>
<feature type="compositionally biased region" description="Low complexity" evidence="3">
    <location>
        <begin position="64"/>
        <end position="77"/>
    </location>
</feature>
<keyword evidence="5" id="KW-1185">Reference proteome</keyword>